<evidence type="ECO:0000313" key="2">
    <source>
        <dbReference type="Proteomes" id="UP000548476"/>
    </source>
</evidence>
<dbReference type="CDD" id="cd06154">
    <property type="entry name" value="YjgF_YER057c_UK114_like_6"/>
    <property type="match status" value="1"/>
</dbReference>
<dbReference type="AlphaFoldDB" id="A0A841FLG2"/>
<comment type="caution">
    <text evidence="1">The sequence shown here is derived from an EMBL/GenBank/DDBJ whole genome shotgun (WGS) entry which is preliminary data.</text>
</comment>
<name>A0A841FLG2_9ACTN</name>
<dbReference type="PANTHER" id="PTHR43857">
    <property type="entry name" value="BLR7761 PROTEIN"/>
    <property type="match status" value="1"/>
</dbReference>
<dbReference type="InterPro" id="IPR006175">
    <property type="entry name" value="YjgF/YER057c/UK114"/>
</dbReference>
<sequence>MTIRRIDSGGRWEQQYGYSRAVAVGPWVLTSGSTSTVNGVVAHVGDPYAQAREAFRIALDSLVELGAGVADVVRTRMYVTAPEYSEAVGKAHGDLFGVVRPVATLVVVSRLLHPDHLVEVEVEAYREPREEERA</sequence>
<evidence type="ECO:0000313" key="1">
    <source>
        <dbReference type="EMBL" id="MBB6032790.1"/>
    </source>
</evidence>
<gene>
    <name evidence="1" type="ORF">HNR73_000632</name>
</gene>
<protein>
    <submittedName>
        <fullName evidence="1">Enamine deaminase RidA (YjgF/YER057c/UK114 family)</fullName>
    </submittedName>
</protein>
<organism evidence="1 2">
    <name type="scientific">Phytomonospora endophytica</name>
    <dbReference type="NCBI Taxonomy" id="714109"/>
    <lineage>
        <taxon>Bacteria</taxon>
        <taxon>Bacillati</taxon>
        <taxon>Actinomycetota</taxon>
        <taxon>Actinomycetes</taxon>
        <taxon>Micromonosporales</taxon>
        <taxon>Micromonosporaceae</taxon>
        <taxon>Phytomonospora</taxon>
    </lineage>
</organism>
<dbReference type="Gene3D" id="3.30.1330.40">
    <property type="entry name" value="RutC-like"/>
    <property type="match status" value="1"/>
</dbReference>
<dbReference type="InterPro" id="IPR035959">
    <property type="entry name" value="RutC-like_sf"/>
</dbReference>
<dbReference type="Proteomes" id="UP000548476">
    <property type="component" value="Unassembled WGS sequence"/>
</dbReference>
<dbReference type="SUPFAM" id="SSF55298">
    <property type="entry name" value="YjgF-like"/>
    <property type="match status" value="1"/>
</dbReference>
<proteinExistence type="predicted"/>
<accession>A0A841FLG2</accession>
<dbReference type="PANTHER" id="PTHR43857:SF1">
    <property type="entry name" value="YJGH FAMILY PROTEIN"/>
    <property type="match status" value="1"/>
</dbReference>
<dbReference type="EMBL" id="JACHGT010000001">
    <property type="protein sequence ID" value="MBB6032790.1"/>
    <property type="molecule type" value="Genomic_DNA"/>
</dbReference>
<reference evidence="1 2" key="1">
    <citation type="submission" date="2020-08" db="EMBL/GenBank/DDBJ databases">
        <title>Genomic Encyclopedia of Type Strains, Phase IV (KMG-IV): sequencing the most valuable type-strain genomes for metagenomic binning, comparative biology and taxonomic classification.</title>
        <authorList>
            <person name="Goeker M."/>
        </authorList>
    </citation>
    <scope>NUCLEOTIDE SEQUENCE [LARGE SCALE GENOMIC DNA]</scope>
    <source>
        <strain evidence="1 2">YIM 65646</strain>
    </source>
</reference>
<dbReference type="RefSeq" id="WP_184785651.1">
    <property type="nucleotide sequence ID" value="NZ_BONT01000034.1"/>
</dbReference>
<dbReference type="Pfam" id="PF01042">
    <property type="entry name" value="Ribonuc_L-PSP"/>
    <property type="match status" value="1"/>
</dbReference>
<keyword evidence="2" id="KW-1185">Reference proteome</keyword>